<sequence length="112" mass="12290">MEPEMLKGHLDTIVLAALEAGPAHGYAIIETIRRMSGEAFDLPEGTIYPALHRLEQAGLLASAWTDPALGRRRRIYTLTEDGRSALAKRRETWGRFARAVHAVVTGGSPWPA</sequence>
<dbReference type="SUPFAM" id="SSF46785">
    <property type="entry name" value="Winged helix' DNA-binding domain"/>
    <property type="match status" value="1"/>
</dbReference>
<dbReference type="InterPro" id="IPR005149">
    <property type="entry name" value="Tscrpt_reg_PadR_N"/>
</dbReference>
<evidence type="ECO:0000313" key="2">
    <source>
        <dbReference type="EMBL" id="QCK86065.1"/>
    </source>
</evidence>
<dbReference type="PANTHER" id="PTHR33169:SF14">
    <property type="entry name" value="TRANSCRIPTIONAL REGULATOR RV3488"/>
    <property type="match status" value="1"/>
</dbReference>
<evidence type="ECO:0000313" key="3">
    <source>
        <dbReference type="Proteomes" id="UP000298588"/>
    </source>
</evidence>
<evidence type="ECO:0000259" key="1">
    <source>
        <dbReference type="Pfam" id="PF03551"/>
    </source>
</evidence>
<dbReference type="EMBL" id="CP039865">
    <property type="protein sequence ID" value="QCK86065.1"/>
    <property type="molecule type" value="Genomic_DNA"/>
</dbReference>
<dbReference type="InterPro" id="IPR052509">
    <property type="entry name" value="Metal_resp_DNA-bind_regulator"/>
</dbReference>
<name>A0A4D7QGK1_9HYPH</name>
<dbReference type="PANTHER" id="PTHR33169">
    <property type="entry name" value="PADR-FAMILY TRANSCRIPTIONAL REGULATOR"/>
    <property type="match status" value="1"/>
</dbReference>
<dbReference type="OrthoDB" id="3186544at2"/>
<dbReference type="Pfam" id="PF03551">
    <property type="entry name" value="PadR"/>
    <property type="match status" value="1"/>
</dbReference>
<dbReference type="InterPro" id="IPR017799">
    <property type="entry name" value="Tscrpt_reg_PadR_acidobac-type"/>
</dbReference>
<dbReference type="InterPro" id="IPR036388">
    <property type="entry name" value="WH-like_DNA-bd_sf"/>
</dbReference>
<gene>
    <name evidence="2" type="ORF">E8L99_10020</name>
</gene>
<proteinExistence type="predicted"/>
<dbReference type="InterPro" id="IPR036390">
    <property type="entry name" value="WH_DNA-bd_sf"/>
</dbReference>
<dbReference type="Gene3D" id="1.10.10.10">
    <property type="entry name" value="Winged helix-like DNA-binding domain superfamily/Winged helix DNA-binding domain"/>
    <property type="match status" value="1"/>
</dbReference>
<accession>A0A4D7QGK1</accession>
<feature type="domain" description="Transcription regulator PadR N-terminal" evidence="1">
    <location>
        <begin position="14"/>
        <end position="88"/>
    </location>
</feature>
<keyword evidence="3" id="KW-1185">Reference proteome</keyword>
<dbReference type="KEGG" id="paqt:E8L99_10020"/>
<dbReference type="NCBIfam" id="TIGR03433">
    <property type="entry name" value="padR_acidobact"/>
    <property type="match status" value="1"/>
</dbReference>
<dbReference type="AlphaFoldDB" id="A0A4D7QGK1"/>
<reference evidence="2 3" key="1">
    <citation type="submission" date="2019-04" db="EMBL/GenBank/DDBJ databases">
        <title>Phreatobacter aquaticus sp. nov.</title>
        <authorList>
            <person name="Choi A."/>
            <person name="Baek K."/>
        </authorList>
    </citation>
    <scope>NUCLEOTIDE SEQUENCE [LARGE SCALE GENOMIC DNA]</scope>
    <source>
        <strain evidence="2 3">NMCR1094</strain>
    </source>
</reference>
<dbReference type="Proteomes" id="UP000298588">
    <property type="component" value="Chromosome"/>
</dbReference>
<protein>
    <submittedName>
        <fullName evidence="2">PadR family transcriptional regulator</fullName>
    </submittedName>
</protein>
<organism evidence="2 3">
    <name type="scientific">Phreatobacter aquaticus</name>
    <dbReference type="NCBI Taxonomy" id="2570229"/>
    <lineage>
        <taxon>Bacteria</taxon>
        <taxon>Pseudomonadati</taxon>
        <taxon>Pseudomonadota</taxon>
        <taxon>Alphaproteobacteria</taxon>
        <taxon>Hyphomicrobiales</taxon>
        <taxon>Phreatobacteraceae</taxon>
        <taxon>Phreatobacter</taxon>
    </lineage>
</organism>